<protein>
    <submittedName>
        <fullName evidence="2">Uncharacterized protein</fullName>
    </submittedName>
</protein>
<reference evidence="2 3" key="1">
    <citation type="journal article" date="2016" name="Nat. Commun.">
        <title>Thousands of microbial genomes shed light on interconnected biogeochemical processes in an aquifer system.</title>
        <authorList>
            <person name="Anantharaman K."/>
            <person name="Brown C.T."/>
            <person name="Hug L.A."/>
            <person name="Sharon I."/>
            <person name="Castelle C.J."/>
            <person name="Probst A.J."/>
            <person name="Thomas B.C."/>
            <person name="Singh A."/>
            <person name="Wilkins M.J."/>
            <person name="Karaoz U."/>
            <person name="Brodie E.L."/>
            <person name="Williams K.H."/>
            <person name="Hubbard S.S."/>
            <person name="Banfield J.F."/>
        </authorList>
    </citation>
    <scope>NUCLEOTIDE SEQUENCE [LARGE SCALE GENOMIC DNA]</scope>
</reference>
<feature type="compositionally biased region" description="Basic and acidic residues" evidence="1">
    <location>
        <begin position="1"/>
        <end position="15"/>
    </location>
</feature>
<evidence type="ECO:0000313" key="3">
    <source>
        <dbReference type="Proteomes" id="UP000176902"/>
    </source>
</evidence>
<dbReference type="STRING" id="1797768.A3C59_00875"/>
<dbReference type="EMBL" id="MFCV01000042">
    <property type="protein sequence ID" value="OGE31295.1"/>
    <property type="molecule type" value="Genomic_DNA"/>
</dbReference>
<sequence length="68" mass="7534">MGRSPERDKENRHLPDVGATPKEISKIAPGSKFSIDKTPEEIADMLLASAGNYGARHKPSARKFSKRR</sequence>
<feature type="region of interest" description="Disordered" evidence="1">
    <location>
        <begin position="1"/>
        <end position="24"/>
    </location>
</feature>
<dbReference type="Proteomes" id="UP000176902">
    <property type="component" value="Unassembled WGS sequence"/>
</dbReference>
<gene>
    <name evidence="2" type="ORF">A3C59_00875</name>
</gene>
<accession>A0A1F5JRP2</accession>
<dbReference type="AlphaFoldDB" id="A0A1F5JRP2"/>
<comment type="caution">
    <text evidence="2">The sequence shown here is derived from an EMBL/GenBank/DDBJ whole genome shotgun (WGS) entry which is preliminary data.</text>
</comment>
<name>A0A1F5JRP2_9BACT</name>
<evidence type="ECO:0000313" key="2">
    <source>
        <dbReference type="EMBL" id="OGE31295.1"/>
    </source>
</evidence>
<evidence type="ECO:0000256" key="1">
    <source>
        <dbReference type="SAM" id="MobiDB-lite"/>
    </source>
</evidence>
<proteinExistence type="predicted"/>
<organism evidence="2 3">
    <name type="scientific">Candidatus Daviesbacteria bacterium RIFCSPHIGHO2_02_FULL_36_13</name>
    <dbReference type="NCBI Taxonomy" id="1797768"/>
    <lineage>
        <taxon>Bacteria</taxon>
        <taxon>Candidatus Daviesiibacteriota</taxon>
    </lineage>
</organism>